<protein>
    <submittedName>
        <fullName evidence="2">Uncharacterized protein</fullName>
    </submittedName>
</protein>
<feature type="compositionally biased region" description="Low complexity" evidence="1">
    <location>
        <begin position="184"/>
        <end position="194"/>
    </location>
</feature>
<feature type="compositionally biased region" description="Basic and acidic residues" evidence="1">
    <location>
        <begin position="427"/>
        <end position="451"/>
    </location>
</feature>
<feature type="compositionally biased region" description="Basic and acidic residues" evidence="1">
    <location>
        <begin position="331"/>
        <end position="347"/>
    </location>
</feature>
<sequence length="1232" mass="131223">MLSHLRFHRRAPSNPTSPLPDQLSSWEATAIHDHPQTAQDVSPRPDIRPRSSNSAQLPPVLPPIARVTSADSEFSLPTSREDARPVSQGSQLPLLTRPGNNATSAGFIGGIALQNRMSSGSQQSPQPAAQENLISRAKPPPPPIDTGFTSRPRPANKSTSFVTPTDLAQNPGIAGKRPAGTRMASEPATSTTSPETHKGKRGLPFLKNPMSSLLLRRKTAQPPAEHKPLPNIIEPTYDPRIKGTKVHDFSAPRPKRVVPIRDQANTTSPSVMHPSSDPDRPQSVGEHNGEPLGRVQQPVAPFDPRIVADLENQLTKPSELDPVSAEAEQFSVRKPDRPPPPVPEKDGSSGSIHTASSTTSRTYSVETAAMPRTTSSRRTTKSNHPSISRASTRASVMSSIPKHMKSTSSRFSFDMMGSASQEKILEERHRQREQEKKTSDEAVGPRDSRYDEFDDDFDYDAMMDDDGLEERIPGVNADYEDEYEDYGGEQDPDDDQENFSGFVFQRSNPASSLASPNTPGMLATPRDANGKVIGFAMTKDTTPELPPTASPIYLHQNMTFPGQESGLGIEQLHISGDEKVIDTQPQLQTDYQTSALEAAQPRTTQTDELYFDDGLADELDFENNDPPFDESIFDNLDTDQYGRPIPGAFALAQEAMKAAHQHQASKRESDDLTASQFSGPSVAAQSTAHTSLSAGIQVPLPTDDKVTEDEQPQPQHVVSTIPGQDLLYQAALAAAAQKAAASGKFNRSASPPLPTELTITSPTDSSESLQPSGLDQALDDYDDDNVYNPNDYEAEDDYESAGQYAAYIDDDDFDDEVIAEANASALAHDSDGFYGQEFGFYSAPLSQPHQGHSHQSSTSSNLSADNVPLSAENLFQYANGGYFGPSGAGIYRSKSGRVVSREPNLTPITERSEYSNRNSVMSLALPPVIGSEGGAGGRSSSAGLPSSPGLAQLALMSSEDDNMSMSALMRLRSKAWGGSQASGLSSREGSPRSERAALPSGGLDGATSPFGGGSFGSGLPYQHTRKNSAFSIWSATSDAAGESGPGSPTITGSNMLMPQVQPTTNATMPSGFSSPLASSPFPPPDTTQPLYITTVTSGPFTGQGAAGVGVGVYNGGNNICSPVLESESEETAMNGAGSGGSGSRPTSPSLMRRPASAGGISSSTSNARPGSGMGHRHKGSADSISYVREDTDGFASSDGASKTRWVMERRRTDESTGEVELLGREVVEAGRI</sequence>
<keyword evidence="3" id="KW-1185">Reference proteome</keyword>
<organism evidence="2 3">
    <name type="scientific">Rhypophila decipiens</name>
    <dbReference type="NCBI Taxonomy" id="261697"/>
    <lineage>
        <taxon>Eukaryota</taxon>
        <taxon>Fungi</taxon>
        <taxon>Dikarya</taxon>
        <taxon>Ascomycota</taxon>
        <taxon>Pezizomycotina</taxon>
        <taxon>Sordariomycetes</taxon>
        <taxon>Sordariomycetidae</taxon>
        <taxon>Sordariales</taxon>
        <taxon>Naviculisporaceae</taxon>
        <taxon>Rhypophila</taxon>
    </lineage>
</organism>
<feature type="compositionally biased region" description="Polar residues" evidence="1">
    <location>
        <begin position="383"/>
        <end position="398"/>
    </location>
</feature>
<dbReference type="AlphaFoldDB" id="A0AAN6XZG3"/>
<proteinExistence type="predicted"/>
<feature type="compositionally biased region" description="Polar residues" evidence="1">
    <location>
        <begin position="348"/>
        <end position="365"/>
    </location>
</feature>
<accession>A0AAN6XZG3</accession>
<feature type="region of interest" description="Disordered" evidence="1">
    <location>
        <begin position="744"/>
        <end position="797"/>
    </location>
</feature>
<reference evidence="2" key="1">
    <citation type="journal article" date="2023" name="Mol. Phylogenet. Evol.">
        <title>Genome-scale phylogeny and comparative genomics of the fungal order Sordariales.</title>
        <authorList>
            <person name="Hensen N."/>
            <person name="Bonometti L."/>
            <person name="Westerberg I."/>
            <person name="Brannstrom I.O."/>
            <person name="Guillou S."/>
            <person name="Cros-Aarteil S."/>
            <person name="Calhoun S."/>
            <person name="Haridas S."/>
            <person name="Kuo A."/>
            <person name="Mondo S."/>
            <person name="Pangilinan J."/>
            <person name="Riley R."/>
            <person name="LaButti K."/>
            <person name="Andreopoulos B."/>
            <person name="Lipzen A."/>
            <person name="Chen C."/>
            <person name="Yan M."/>
            <person name="Daum C."/>
            <person name="Ng V."/>
            <person name="Clum A."/>
            <person name="Steindorff A."/>
            <person name="Ohm R.A."/>
            <person name="Martin F."/>
            <person name="Silar P."/>
            <person name="Natvig D.O."/>
            <person name="Lalanne C."/>
            <person name="Gautier V."/>
            <person name="Ament-Velasquez S.L."/>
            <person name="Kruys A."/>
            <person name="Hutchinson M.I."/>
            <person name="Powell A.J."/>
            <person name="Barry K."/>
            <person name="Miller A.N."/>
            <person name="Grigoriev I.V."/>
            <person name="Debuchy R."/>
            <person name="Gladieux P."/>
            <person name="Hiltunen Thoren M."/>
            <person name="Johannesson H."/>
        </authorList>
    </citation>
    <scope>NUCLEOTIDE SEQUENCE</scope>
    <source>
        <strain evidence="2">PSN293</strain>
    </source>
</reference>
<feature type="compositionally biased region" description="Polar residues" evidence="1">
    <location>
        <begin position="1046"/>
        <end position="1068"/>
    </location>
</feature>
<feature type="region of interest" description="Disordered" evidence="1">
    <location>
        <begin position="427"/>
        <end position="456"/>
    </location>
</feature>
<feature type="compositionally biased region" description="Polar residues" evidence="1">
    <location>
        <begin position="87"/>
        <end position="101"/>
    </location>
</feature>
<dbReference type="Proteomes" id="UP001301769">
    <property type="component" value="Unassembled WGS sequence"/>
</dbReference>
<feature type="compositionally biased region" description="Basic and acidic residues" evidence="1">
    <location>
        <begin position="1205"/>
        <end position="1214"/>
    </location>
</feature>
<feature type="compositionally biased region" description="Low complexity" evidence="1">
    <location>
        <begin position="118"/>
        <end position="130"/>
    </location>
</feature>
<feature type="region of interest" description="Disordered" evidence="1">
    <location>
        <begin position="978"/>
        <end position="1019"/>
    </location>
</feature>
<evidence type="ECO:0000256" key="1">
    <source>
        <dbReference type="SAM" id="MobiDB-lite"/>
    </source>
</evidence>
<feature type="region of interest" description="Disordered" evidence="1">
    <location>
        <begin position="219"/>
        <end position="300"/>
    </location>
</feature>
<feature type="compositionally biased region" description="Polar residues" evidence="1">
    <location>
        <begin position="757"/>
        <end position="773"/>
    </location>
</feature>
<feature type="compositionally biased region" description="Low complexity" evidence="1">
    <location>
        <begin position="1069"/>
        <end position="1079"/>
    </location>
</feature>
<feature type="region of interest" description="Disordered" evidence="1">
    <location>
        <begin position="482"/>
        <end position="501"/>
    </location>
</feature>
<evidence type="ECO:0000313" key="2">
    <source>
        <dbReference type="EMBL" id="KAK4209763.1"/>
    </source>
</evidence>
<feature type="compositionally biased region" description="Polar residues" evidence="1">
    <location>
        <begin position="979"/>
        <end position="988"/>
    </location>
</feature>
<feature type="compositionally biased region" description="Polar residues" evidence="1">
    <location>
        <begin position="69"/>
        <end position="78"/>
    </location>
</feature>
<gene>
    <name evidence="2" type="ORF">QBC37DRAFT_323445</name>
</gene>
<feature type="region of interest" description="Disordered" evidence="1">
    <location>
        <begin position="656"/>
        <end position="716"/>
    </location>
</feature>
<feature type="compositionally biased region" description="Polar residues" evidence="1">
    <location>
        <begin position="507"/>
        <end position="518"/>
    </location>
</feature>
<feature type="compositionally biased region" description="Polar residues" evidence="1">
    <location>
        <begin position="1159"/>
        <end position="1168"/>
    </location>
</feature>
<feature type="compositionally biased region" description="Acidic residues" evidence="1">
    <location>
        <begin position="482"/>
        <end position="497"/>
    </location>
</feature>
<feature type="region of interest" description="Disordered" evidence="1">
    <location>
        <begin position="117"/>
        <end position="207"/>
    </location>
</feature>
<feature type="region of interest" description="Disordered" evidence="1">
    <location>
        <begin position="507"/>
        <end position="526"/>
    </location>
</feature>
<feature type="region of interest" description="Disordered" evidence="1">
    <location>
        <begin position="1"/>
        <end position="101"/>
    </location>
</feature>
<feature type="region of interest" description="Disordered" evidence="1">
    <location>
        <begin position="1127"/>
        <end position="1215"/>
    </location>
</feature>
<feature type="region of interest" description="Disordered" evidence="1">
    <location>
        <begin position="315"/>
        <end position="414"/>
    </location>
</feature>
<feature type="compositionally biased region" description="Basic residues" evidence="1">
    <location>
        <begin position="1"/>
        <end position="11"/>
    </location>
</feature>
<name>A0AAN6XZG3_9PEZI</name>
<feature type="region of interest" description="Disordered" evidence="1">
    <location>
        <begin position="1037"/>
        <end position="1087"/>
    </location>
</feature>
<comment type="caution">
    <text evidence="2">The sequence shown here is derived from an EMBL/GenBank/DDBJ whole genome shotgun (WGS) entry which is preliminary data.</text>
</comment>
<reference evidence="2" key="2">
    <citation type="submission" date="2023-05" db="EMBL/GenBank/DDBJ databases">
        <authorList>
            <consortium name="Lawrence Berkeley National Laboratory"/>
            <person name="Steindorff A."/>
            <person name="Hensen N."/>
            <person name="Bonometti L."/>
            <person name="Westerberg I."/>
            <person name="Brannstrom I.O."/>
            <person name="Guillou S."/>
            <person name="Cros-Aarteil S."/>
            <person name="Calhoun S."/>
            <person name="Haridas S."/>
            <person name="Kuo A."/>
            <person name="Mondo S."/>
            <person name="Pangilinan J."/>
            <person name="Riley R."/>
            <person name="Labutti K."/>
            <person name="Andreopoulos B."/>
            <person name="Lipzen A."/>
            <person name="Chen C."/>
            <person name="Yanf M."/>
            <person name="Daum C."/>
            <person name="Ng V."/>
            <person name="Clum A."/>
            <person name="Ohm R."/>
            <person name="Martin F."/>
            <person name="Silar P."/>
            <person name="Natvig D."/>
            <person name="Lalanne C."/>
            <person name="Gautier V."/>
            <person name="Ament-Velasquez S.L."/>
            <person name="Kruys A."/>
            <person name="Hutchinson M.I."/>
            <person name="Powell A.J."/>
            <person name="Barry K."/>
            <person name="Miller A.N."/>
            <person name="Grigoriev I.V."/>
            <person name="Debuchy R."/>
            <person name="Gladieux P."/>
            <person name="Thoren M.H."/>
            <person name="Johannesson H."/>
        </authorList>
    </citation>
    <scope>NUCLEOTIDE SEQUENCE</scope>
    <source>
        <strain evidence="2">PSN293</strain>
    </source>
</reference>
<feature type="compositionally biased region" description="Polar residues" evidence="1">
    <location>
        <begin position="156"/>
        <end position="168"/>
    </location>
</feature>
<feature type="compositionally biased region" description="Low complexity" evidence="1">
    <location>
        <begin position="846"/>
        <end position="863"/>
    </location>
</feature>
<feature type="compositionally biased region" description="Basic and acidic residues" evidence="1">
    <location>
        <begin position="237"/>
        <end position="250"/>
    </location>
</feature>
<feature type="region of interest" description="Disordered" evidence="1">
    <location>
        <begin position="844"/>
        <end position="864"/>
    </location>
</feature>
<dbReference type="EMBL" id="MU858195">
    <property type="protein sequence ID" value="KAK4209763.1"/>
    <property type="molecule type" value="Genomic_DNA"/>
</dbReference>
<evidence type="ECO:0000313" key="3">
    <source>
        <dbReference type="Proteomes" id="UP001301769"/>
    </source>
</evidence>
<feature type="compositionally biased region" description="Polar residues" evidence="1">
    <location>
        <begin position="672"/>
        <end position="694"/>
    </location>
</feature>